<proteinExistence type="inferred from homology"/>
<evidence type="ECO:0000256" key="3">
    <source>
        <dbReference type="ARBA" id="ARBA00047645"/>
    </source>
</evidence>
<evidence type="ECO:0000256" key="5">
    <source>
        <dbReference type="RuleBase" id="RU004168"/>
    </source>
</evidence>
<evidence type="ECO:0000256" key="4">
    <source>
        <dbReference type="PROSITE-ProRule" id="PRU00520"/>
    </source>
</evidence>
<dbReference type="SUPFAM" id="SSF54975">
    <property type="entry name" value="Acylphosphatase/BLUF domain-like"/>
    <property type="match status" value="1"/>
</dbReference>
<dbReference type="PROSITE" id="PS51160">
    <property type="entry name" value="ACYLPHOSPHATASE_3"/>
    <property type="match status" value="1"/>
</dbReference>
<name>A0A9X1ML39_9BACT</name>
<reference evidence="7" key="1">
    <citation type="submission" date="2021-11" db="EMBL/GenBank/DDBJ databases">
        <title>Genome sequence.</title>
        <authorList>
            <person name="Sun Q."/>
        </authorList>
    </citation>
    <scope>NUCLEOTIDE SEQUENCE</scope>
    <source>
        <strain evidence="7">JC732</strain>
    </source>
</reference>
<evidence type="ECO:0000313" key="8">
    <source>
        <dbReference type="Proteomes" id="UP001139103"/>
    </source>
</evidence>
<dbReference type="Proteomes" id="UP001139103">
    <property type="component" value="Unassembled WGS sequence"/>
</dbReference>
<keyword evidence="8" id="KW-1185">Reference proteome</keyword>
<dbReference type="InterPro" id="IPR001792">
    <property type="entry name" value="Acylphosphatase-like_dom"/>
</dbReference>
<dbReference type="InterPro" id="IPR020456">
    <property type="entry name" value="Acylphosphatase"/>
</dbReference>
<keyword evidence="4" id="KW-0378">Hydrolase</keyword>
<feature type="active site" evidence="4">
    <location>
        <position position="22"/>
    </location>
</feature>
<evidence type="ECO:0000313" key="7">
    <source>
        <dbReference type="EMBL" id="MCC9628220.1"/>
    </source>
</evidence>
<feature type="active site" evidence="4">
    <location>
        <position position="40"/>
    </location>
</feature>
<dbReference type="PANTHER" id="PTHR47268">
    <property type="entry name" value="ACYLPHOSPHATASE"/>
    <property type="match status" value="1"/>
</dbReference>
<gene>
    <name evidence="7" type="ORF">LOC68_07420</name>
</gene>
<dbReference type="RefSeq" id="WP_230217292.1">
    <property type="nucleotide sequence ID" value="NZ_JAJKFT010000004.1"/>
</dbReference>
<dbReference type="Gene3D" id="3.30.70.100">
    <property type="match status" value="1"/>
</dbReference>
<dbReference type="GO" id="GO:0003998">
    <property type="term" value="F:acylphosphatase activity"/>
    <property type="evidence" value="ECO:0007669"/>
    <property type="project" value="UniProtKB-EC"/>
</dbReference>
<comment type="catalytic activity">
    <reaction evidence="3 4">
        <text>an acyl phosphate + H2O = a carboxylate + phosphate + H(+)</text>
        <dbReference type="Rhea" id="RHEA:14965"/>
        <dbReference type="ChEBI" id="CHEBI:15377"/>
        <dbReference type="ChEBI" id="CHEBI:15378"/>
        <dbReference type="ChEBI" id="CHEBI:29067"/>
        <dbReference type="ChEBI" id="CHEBI:43474"/>
        <dbReference type="ChEBI" id="CHEBI:59918"/>
        <dbReference type="EC" id="3.6.1.7"/>
    </reaction>
</comment>
<organism evidence="7 8">
    <name type="scientific">Blastopirellula sediminis</name>
    <dbReference type="NCBI Taxonomy" id="2894196"/>
    <lineage>
        <taxon>Bacteria</taxon>
        <taxon>Pseudomonadati</taxon>
        <taxon>Planctomycetota</taxon>
        <taxon>Planctomycetia</taxon>
        <taxon>Pirellulales</taxon>
        <taxon>Pirellulaceae</taxon>
        <taxon>Blastopirellula</taxon>
    </lineage>
</organism>
<feature type="domain" description="Acylphosphatase-like" evidence="6">
    <location>
        <begin position="7"/>
        <end position="93"/>
    </location>
</feature>
<sequence length="93" mass="10547">MNGNWVRHETIFVGRVQGVGFRATALNIARRYPVVGFVENRPDGSVRLLVEGDPETCRQLAYHISDQMEDFIAERTIETSEATGEFASFDIRE</sequence>
<dbReference type="Pfam" id="PF00708">
    <property type="entry name" value="Acylphosphatase"/>
    <property type="match status" value="1"/>
</dbReference>
<dbReference type="PANTHER" id="PTHR47268:SF4">
    <property type="entry name" value="ACYLPHOSPHATASE"/>
    <property type="match status" value="1"/>
</dbReference>
<dbReference type="EMBL" id="JAJKFT010000004">
    <property type="protein sequence ID" value="MCC9628220.1"/>
    <property type="molecule type" value="Genomic_DNA"/>
</dbReference>
<protein>
    <recommendedName>
        <fullName evidence="2 4">acylphosphatase</fullName>
        <ecNumber evidence="2 4">3.6.1.7</ecNumber>
    </recommendedName>
</protein>
<comment type="similarity">
    <text evidence="1 5">Belongs to the acylphosphatase family.</text>
</comment>
<dbReference type="InterPro" id="IPR036046">
    <property type="entry name" value="Acylphosphatase-like_dom_sf"/>
</dbReference>
<accession>A0A9X1ML39</accession>
<evidence type="ECO:0000256" key="2">
    <source>
        <dbReference type="ARBA" id="ARBA00012150"/>
    </source>
</evidence>
<dbReference type="AlphaFoldDB" id="A0A9X1ML39"/>
<evidence type="ECO:0000259" key="6">
    <source>
        <dbReference type="PROSITE" id="PS51160"/>
    </source>
</evidence>
<evidence type="ECO:0000256" key="1">
    <source>
        <dbReference type="ARBA" id="ARBA00005614"/>
    </source>
</evidence>
<dbReference type="EC" id="3.6.1.7" evidence="2 4"/>
<comment type="caution">
    <text evidence="7">The sequence shown here is derived from an EMBL/GenBank/DDBJ whole genome shotgun (WGS) entry which is preliminary data.</text>
</comment>